<reference evidence="2 3" key="1">
    <citation type="submission" date="2023-09" db="EMBL/GenBank/DDBJ databases">
        <title>Genomes of two closely related lineages of the louse Polyplax serrata with different host specificities.</title>
        <authorList>
            <person name="Martinu J."/>
            <person name="Tarabai H."/>
            <person name="Stefka J."/>
            <person name="Hypsa V."/>
        </authorList>
    </citation>
    <scope>NUCLEOTIDE SEQUENCE [LARGE SCALE GENOMIC DNA]</scope>
    <source>
        <strain evidence="2">98ZLc_SE</strain>
    </source>
</reference>
<evidence type="ECO:0000313" key="2">
    <source>
        <dbReference type="EMBL" id="KAK6637119.1"/>
    </source>
</evidence>
<feature type="region of interest" description="Disordered" evidence="1">
    <location>
        <begin position="1"/>
        <end position="125"/>
    </location>
</feature>
<name>A0ABR1B7U2_POLSC</name>
<proteinExistence type="predicted"/>
<protein>
    <submittedName>
        <fullName evidence="2">Uncharacterized protein</fullName>
    </submittedName>
</protein>
<gene>
    <name evidence="2" type="ORF">RUM44_007533</name>
</gene>
<organism evidence="2 3">
    <name type="scientific">Polyplax serrata</name>
    <name type="common">Common mouse louse</name>
    <dbReference type="NCBI Taxonomy" id="468196"/>
    <lineage>
        <taxon>Eukaryota</taxon>
        <taxon>Metazoa</taxon>
        <taxon>Ecdysozoa</taxon>
        <taxon>Arthropoda</taxon>
        <taxon>Hexapoda</taxon>
        <taxon>Insecta</taxon>
        <taxon>Pterygota</taxon>
        <taxon>Neoptera</taxon>
        <taxon>Paraneoptera</taxon>
        <taxon>Psocodea</taxon>
        <taxon>Troctomorpha</taxon>
        <taxon>Phthiraptera</taxon>
        <taxon>Anoplura</taxon>
        <taxon>Polyplacidae</taxon>
        <taxon>Polyplax</taxon>
    </lineage>
</organism>
<dbReference type="EMBL" id="JAWJWF010000002">
    <property type="protein sequence ID" value="KAK6637119.1"/>
    <property type="molecule type" value="Genomic_DNA"/>
</dbReference>
<evidence type="ECO:0000256" key="1">
    <source>
        <dbReference type="SAM" id="MobiDB-lite"/>
    </source>
</evidence>
<keyword evidence="3" id="KW-1185">Reference proteome</keyword>
<sequence>EPSRAADPTRPDPTRPDPTRRAEPSRAEPSRAEPSRAEPSRAEPSRAEPTRAEPTGPLASDASGTVNPAASSTYVERRDFPYSNPTRPERRVRLPTSDRDRDGSGDARTAAARTTTAATPRTRARVTRTAFVRPETIAPDADLRCFAPDSALEAFRHNPTDGSLAPPVVRPSAEPNVRTCGSSRTEQDYCRNDESHQ</sequence>
<dbReference type="Proteomes" id="UP001359485">
    <property type="component" value="Unassembled WGS sequence"/>
</dbReference>
<feature type="non-terminal residue" evidence="2">
    <location>
        <position position="1"/>
    </location>
</feature>
<feature type="compositionally biased region" description="Low complexity" evidence="1">
    <location>
        <begin position="107"/>
        <end position="121"/>
    </location>
</feature>
<comment type="caution">
    <text evidence="2">The sequence shown here is derived from an EMBL/GenBank/DDBJ whole genome shotgun (WGS) entry which is preliminary data.</text>
</comment>
<feature type="compositionally biased region" description="Basic and acidic residues" evidence="1">
    <location>
        <begin position="185"/>
        <end position="197"/>
    </location>
</feature>
<feature type="compositionally biased region" description="Polar residues" evidence="1">
    <location>
        <begin position="62"/>
        <end position="74"/>
    </location>
</feature>
<evidence type="ECO:0000313" key="3">
    <source>
        <dbReference type="Proteomes" id="UP001359485"/>
    </source>
</evidence>
<feature type="compositionally biased region" description="Basic and acidic residues" evidence="1">
    <location>
        <begin position="1"/>
        <end position="51"/>
    </location>
</feature>
<feature type="compositionally biased region" description="Basic and acidic residues" evidence="1">
    <location>
        <begin position="87"/>
        <end position="105"/>
    </location>
</feature>
<accession>A0ABR1B7U2</accession>
<feature type="region of interest" description="Disordered" evidence="1">
    <location>
        <begin position="158"/>
        <end position="197"/>
    </location>
</feature>